<keyword evidence="1" id="KW-0472">Membrane</keyword>
<proteinExistence type="predicted"/>
<evidence type="ECO:0008006" key="4">
    <source>
        <dbReference type="Google" id="ProtNLM"/>
    </source>
</evidence>
<evidence type="ECO:0000256" key="1">
    <source>
        <dbReference type="SAM" id="Phobius"/>
    </source>
</evidence>
<dbReference type="AlphaFoldDB" id="A0AAV4VXA3"/>
<dbReference type="Proteomes" id="UP001054837">
    <property type="component" value="Unassembled WGS sequence"/>
</dbReference>
<organism evidence="2 3">
    <name type="scientific">Caerostris darwini</name>
    <dbReference type="NCBI Taxonomy" id="1538125"/>
    <lineage>
        <taxon>Eukaryota</taxon>
        <taxon>Metazoa</taxon>
        <taxon>Ecdysozoa</taxon>
        <taxon>Arthropoda</taxon>
        <taxon>Chelicerata</taxon>
        <taxon>Arachnida</taxon>
        <taxon>Araneae</taxon>
        <taxon>Araneomorphae</taxon>
        <taxon>Entelegynae</taxon>
        <taxon>Araneoidea</taxon>
        <taxon>Araneidae</taxon>
        <taxon>Caerostris</taxon>
    </lineage>
</organism>
<name>A0AAV4VXA3_9ARAC</name>
<reference evidence="2 3" key="1">
    <citation type="submission" date="2021-06" db="EMBL/GenBank/DDBJ databases">
        <title>Caerostris darwini draft genome.</title>
        <authorList>
            <person name="Kono N."/>
            <person name="Arakawa K."/>
        </authorList>
    </citation>
    <scope>NUCLEOTIDE SEQUENCE [LARGE SCALE GENOMIC DNA]</scope>
</reference>
<protein>
    <recommendedName>
        <fullName evidence="4">Secreted protein</fullName>
    </recommendedName>
</protein>
<evidence type="ECO:0000313" key="3">
    <source>
        <dbReference type="Proteomes" id="UP001054837"/>
    </source>
</evidence>
<comment type="caution">
    <text evidence="2">The sequence shown here is derived from an EMBL/GenBank/DDBJ whole genome shotgun (WGS) entry which is preliminary data.</text>
</comment>
<feature type="transmembrane region" description="Helical" evidence="1">
    <location>
        <begin position="6"/>
        <end position="25"/>
    </location>
</feature>
<keyword evidence="1" id="KW-0812">Transmembrane</keyword>
<sequence>MILQPISIIASFLFSFVCVWCVGRCKHRRRRVIRKLIIVYERARGTQSSAPRTWSFQSPDWLVTSRVNYTREVQSEGDKRFSHYATRWCVKGESVCQVLGEDSLQLRCRDVSAWATVAAN</sequence>
<gene>
    <name evidence="2" type="ORF">CDAR_309761</name>
</gene>
<keyword evidence="3" id="KW-1185">Reference proteome</keyword>
<keyword evidence="1" id="KW-1133">Transmembrane helix</keyword>
<dbReference type="EMBL" id="BPLQ01013804">
    <property type="protein sequence ID" value="GIY74922.1"/>
    <property type="molecule type" value="Genomic_DNA"/>
</dbReference>
<evidence type="ECO:0000313" key="2">
    <source>
        <dbReference type="EMBL" id="GIY74922.1"/>
    </source>
</evidence>
<accession>A0AAV4VXA3</accession>